<dbReference type="PANTHER" id="PTHR11618:SF13">
    <property type="entry name" value="TRANSCRIPTION INITIATION FACTOR IIB"/>
    <property type="match status" value="1"/>
</dbReference>
<dbReference type="AlphaFoldDB" id="A0ABD6BYA4"/>
<keyword evidence="2" id="KW-0677">Repeat</keyword>
<name>A0ABD6BYA4_9EURY</name>
<protein>
    <submittedName>
        <fullName evidence="10">Transcription initiation factor IIB family protein</fullName>
    </submittedName>
</protein>
<feature type="compositionally biased region" description="Polar residues" evidence="8">
    <location>
        <begin position="1"/>
        <end position="20"/>
    </location>
</feature>
<dbReference type="PRINTS" id="PR00685">
    <property type="entry name" value="TIFACTORIIB"/>
</dbReference>
<proteinExistence type="inferred from homology"/>
<evidence type="ECO:0000313" key="10">
    <source>
        <dbReference type="EMBL" id="MFD1570096.1"/>
    </source>
</evidence>
<keyword evidence="4" id="KW-0862">Zinc</keyword>
<keyword evidence="11" id="KW-1185">Reference proteome</keyword>
<dbReference type="InterPro" id="IPR013763">
    <property type="entry name" value="Cyclin-like_dom"/>
</dbReference>
<keyword evidence="3 7" id="KW-0479">Metal-binding</keyword>
<dbReference type="SUPFAM" id="SSF57783">
    <property type="entry name" value="Zinc beta-ribbon"/>
    <property type="match status" value="1"/>
</dbReference>
<dbReference type="InterPro" id="IPR013150">
    <property type="entry name" value="TFIIB_cyclin"/>
</dbReference>
<dbReference type="InterPro" id="IPR036915">
    <property type="entry name" value="Cyclin-like_sf"/>
</dbReference>
<organism evidence="10 11">
    <name type="scientific">Halorubrum laminariae</name>
    <dbReference type="NCBI Taxonomy" id="1433523"/>
    <lineage>
        <taxon>Archaea</taxon>
        <taxon>Methanobacteriati</taxon>
        <taxon>Methanobacteriota</taxon>
        <taxon>Stenosarchaea group</taxon>
        <taxon>Halobacteria</taxon>
        <taxon>Halobacteriales</taxon>
        <taxon>Haloferacaceae</taxon>
        <taxon>Halorubrum</taxon>
    </lineage>
</organism>
<dbReference type="GO" id="GO:0008270">
    <property type="term" value="F:zinc ion binding"/>
    <property type="evidence" value="ECO:0007669"/>
    <property type="project" value="UniProtKB-KW"/>
</dbReference>
<evidence type="ECO:0000256" key="5">
    <source>
        <dbReference type="ARBA" id="ARBA00023015"/>
    </source>
</evidence>
<evidence type="ECO:0000256" key="6">
    <source>
        <dbReference type="ARBA" id="ARBA00023163"/>
    </source>
</evidence>
<evidence type="ECO:0000256" key="1">
    <source>
        <dbReference type="ARBA" id="ARBA00010857"/>
    </source>
</evidence>
<evidence type="ECO:0000313" key="11">
    <source>
        <dbReference type="Proteomes" id="UP001597185"/>
    </source>
</evidence>
<dbReference type="Pfam" id="PF00382">
    <property type="entry name" value="TFIIB"/>
    <property type="match status" value="2"/>
</dbReference>
<keyword evidence="6" id="KW-0804">Transcription</keyword>
<evidence type="ECO:0000256" key="3">
    <source>
        <dbReference type="ARBA" id="ARBA00022771"/>
    </source>
</evidence>
<reference evidence="10 11" key="1">
    <citation type="journal article" date="2019" name="Int. J. Syst. Evol. Microbiol.">
        <title>The Global Catalogue of Microorganisms (GCM) 10K type strain sequencing project: providing services to taxonomists for standard genome sequencing and annotation.</title>
        <authorList>
            <consortium name="The Broad Institute Genomics Platform"/>
            <consortium name="The Broad Institute Genome Sequencing Center for Infectious Disease"/>
            <person name="Wu L."/>
            <person name="Ma J."/>
        </authorList>
    </citation>
    <scope>NUCLEOTIDE SEQUENCE [LARGE SCALE GENOMIC DNA]</scope>
    <source>
        <strain evidence="10 11">CGMCC 1.12689</strain>
    </source>
</reference>
<dbReference type="InterPro" id="IPR000812">
    <property type="entry name" value="TFIIB"/>
</dbReference>
<comment type="caution">
    <text evidence="10">The sequence shown here is derived from an EMBL/GenBank/DDBJ whole genome shotgun (WGS) entry which is preliminary data.</text>
</comment>
<accession>A0ABD6BYA4</accession>
<gene>
    <name evidence="10" type="ORF">ACFR9T_05780</name>
</gene>
<dbReference type="InterPro" id="IPR013137">
    <property type="entry name" value="Znf_TFIIB"/>
</dbReference>
<dbReference type="FunFam" id="1.10.472.170:FF:000001">
    <property type="entry name" value="Transcription initiation factor IIB"/>
    <property type="match status" value="1"/>
</dbReference>
<keyword evidence="3 7" id="KW-0863">Zinc-finger</keyword>
<dbReference type="Gene3D" id="1.10.472.170">
    <property type="match status" value="1"/>
</dbReference>
<comment type="similarity">
    <text evidence="1">Belongs to the TFIIB family.</text>
</comment>
<sequence>MTHRTSVVTASQEAATTSAISPEETRQEPASSRQDETTCPDCEGTIITDEAAGERHCADCGMVVEENRIDHGPDWRNFDHETDNSRVGAPVSEALHDKGLSTQISWQDRDANGNRISTRKRRRMSRLRKWDERFRTQDVRDRNNKKGFTEIQRMTSALGLPTNIAQTGAVIFRQASEQKVLLGRSIEAVATGATYLAAQLEGIPRTFDEFAHVSRVERAAIRRAQSAIDKKLKLPIKPTTPEVYIPRFANELDASERVVTEAKRLTNHLSETNHISGRKPSALAAVALYAASITLGTQMTQNTVDESGLASEVTVRNTYKLFLDADPTCEYTLEELESMNSAEIKSKLSPDPTDK</sequence>
<evidence type="ECO:0000256" key="2">
    <source>
        <dbReference type="ARBA" id="ARBA00022737"/>
    </source>
</evidence>
<dbReference type="PROSITE" id="PS51134">
    <property type="entry name" value="ZF_TFIIB"/>
    <property type="match status" value="1"/>
</dbReference>
<dbReference type="EMBL" id="JBHUDB010000002">
    <property type="protein sequence ID" value="MFD1570096.1"/>
    <property type="molecule type" value="Genomic_DNA"/>
</dbReference>
<dbReference type="Pfam" id="PF08271">
    <property type="entry name" value="Zn_Ribbon_TF"/>
    <property type="match status" value="1"/>
</dbReference>
<dbReference type="SMART" id="SM00385">
    <property type="entry name" value="CYCLIN"/>
    <property type="match status" value="2"/>
</dbReference>
<evidence type="ECO:0000256" key="7">
    <source>
        <dbReference type="PROSITE-ProRule" id="PRU00469"/>
    </source>
</evidence>
<keyword evidence="5" id="KW-0805">Transcription regulation</keyword>
<evidence type="ECO:0000256" key="8">
    <source>
        <dbReference type="SAM" id="MobiDB-lite"/>
    </source>
</evidence>
<feature type="region of interest" description="Disordered" evidence="8">
    <location>
        <begin position="1"/>
        <end position="41"/>
    </location>
</feature>
<dbReference type="Proteomes" id="UP001597185">
    <property type="component" value="Unassembled WGS sequence"/>
</dbReference>
<dbReference type="RefSeq" id="WP_256397094.1">
    <property type="nucleotide sequence ID" value="NZ_JANHDL010000004.1"/>
</dbReference>
<evidence type="ECO:0000259" key="9">
    <source>
        <dbReference type="PROSITE" id="PS51134"/>
    </source>
</evidence>
<dbReference type="PANTHER" id="PTHR11618">
    <property type="entry name" value="TRANSCRIPTION INITIATION FACTOR IIB-RELATED"/>
    <property type="match status" value="1"/>
</dbReference>
<dbReference type="SUPFAM" id="SSF47954">
    <property type="entry name" value="Cyclin-like"/>
    <property type="match status" value="2"/>
</dbReference>
<dbReference type="Gene3D" id="1.10.472.10">
    <property type="entry name" value="Cyclin-like"/>
    <property type="match status" value="1"/>
</dbReference>
<feature type="domain" description="TFIIB-type" evidence="9">
    <location>
        <begin position="35"/>
        <end position="65"/>
    </location>
</feature>
<evidence type="ECO:0000256" key="4">
    <source>
        <dbReference type="ARBA" id="ARBA00022833"/>
    </source>
</evidence>